<dbReference type="SUPFAM" id="SSF46785">
    <property type="entry name" value="Winged helix' DNA-binding domain"/>
    <property type="match status" value="1"/>
</dbReference>
<name>A0A831Z1G9_UNCKA</name>
<dbReference type="InterPro" id="IPR036388">
    <property type="entry name" value="WH-like_DNA-bd_sf"/>
</dbReference>
<comment type="caution">
    <text evidence="1">The sequence shown here is derived from an EMBL/GenBank/DDBJ whole genome shotgun (WGS) entry which is preliminary data.</text>
</comment>
<sequence length="218" mass="24705">MIKPGRKVARSARRIREGAIRAVATAGSLKRLFVSQARIDILKLFLLRPAISYHVREITRRVGTEINAVRRELENLKELGMLQSASQKNRLYYALRRDFPLLGEVLGLVVKEEGLGKALTRERGLGEVKFAFISIPFLLGRKAGEKDIDLMVVGRIPLKKVSEIVKEEEKHRGHEINYAVLSEKEFEELKKRRDPLIINALLQPKVVLTAGAESYLTL</sequence>
<dbReference type="AlphaFoldDB" id="A0A831Z1G9"/>
<protein>
    <recommendedName>
        <fullName evidence="2">ArsR family transcriptional regulator</fullName>
    </recommendedName>
</protein>
<accession>A0A831Z1G9</accession>
<dbReference type="InterPro" id="IPR036390">
    <property type="entry name" value="WH_DNA-bd_sf"/>
</dbReference>
<evidence type="ECO:0008006" key="2">
    <source>
        <dbReference type="Google" id="ProtNLM"/>
    </source>
</evidence>
<organism evidence="1">
    <name type="scientific">candidate division WWE3 bacterium</name>
    <dbReference type="NCBI Taxonomy" id="2053526"/>
    <lineage>
        <taxon>Bacteria</taxon>
        <taxon>Katanobacteria</taxon>
    </lineage>
</organism>
<proteinExistence type="predicted"/>
<gene>
    <name evidence="1" type="ORF">ENR01_02245</name>
</gene>
<dbReference type="Gene3D" id="1.10.10.10">
    <property type="entry name" value="Winged helix-like DNA-binding domain superfamily/Winged helix DNA-binding domain"/>
    <property type="match status" value="1"/>
</dbReference>
<reference evidence="1" key="1">
    <citation type="journal article" date="2020" name="mSystems">
        <title>Genome- and Community-Level Interaction Insights into Carbon Utilization and Element Cycling Functions of Hydrothermarchaeota in Hydrothermal Sediment.</title>
        <authorList>
            <person name="Zhou Z."/>
            <person name="Liu Y."/>
            <person name="Xu W."/>
            <person name="Pan J."/>
            <person name="Luo Z.H."/>
            <person name="Li M."/>
        </authorList>
    </citation>
    <scope>NUCLEOTIDE SEQUENCE [LARGE SCALE GENOMIC DNA]</scope>
    <source>
        <strain evidence="1">SpSt-361</strain>
    </source>
</reference>
<evidence type="ECO:0000313" key="1">
    <source>
        <dbReference type="EMBL" id="HEX61954.1"/>
    </source>
</evidence>
<dbReference type="EMBL" id="DSPJ01000064">
    <property type="protein sequence ID" value="HEX61954.1"/>
    <property type="molecule type" value="Genomic_DNA"/>
</dbReference>